<dbReference type="AlphaFoldDB" id="A0A7U4QLG8"/>
<name>A0A7U4QLG8_DESA2</name>
<evidence type="ECO:0000313" key="2">
    <source>
        <dbReference type="Proteomes" id="UP000070560"/>
    </source>
</evidence>
<protein>
    <submittedName>
        <fullName evidence="1">Uncharacterized protein</fullName>
    </submittedName>
</protein>
<proteinExistence type="predicted"/>
<dbReference type="RefSeq" id="WP_066064090.1">
    <property type="nucleotide sequence ID" value="NZ_CP013015.1"/>
</dbReference>
<dbReference type="OrthoDB" id="166057at2"/>
<organism evidence="1 2">
    <name type="scientific">Desulfofervidus auxilii</name>
    <dbReference type="NCBI Taxonomy" id="1621989"/>
    <lineage>
        <taxon>Bacteria</taxon>
        <taxon>Pseudomonadati</taxon>
        <taxon>Thermodesulfobacteriota</taxon>
        <taxon>Candidatus Desulfofervidia</taxon>
        <taxon>Candidatus Desulfofervidales</taxon>
        <taxon>Candidatus Desulfofervidaceae</taxon>
        <taxon>Candidatus Desulfofervidus</taxon>
    </lineage>
</organism>
<dbReference type="Proteomes" id="UP000070560">
    <property type="component" value="Chromosome"/>
</dbReference>
<evidence type="ECO:0000313" key="1">
    <source>
        <dbReference type="EMBL" id="AMM41546.1"/>
    </source>
</evidence>
<dbReference type="KEGG" id="daw:HS1_001752"/>
<dbReference type="EMBL" id="CP013015">
    <property type="protein sequence ID" value="AMM41546.1"/>
    <property type="molecule type" value="Genomic_DNA"/>
</dbReference>
<gene>
    <name evidence="1" type="ORF">HS1_001752</name>
</gene>
<reference evidence="1 2" key="1">
    <citation type="submission" date="2015-10" db="EMBL/GenBank/DDBJ databases">
        <title>Candidatus Desulfofervidus auxilii, a hydrogenotrophic sulfate-reducing bacterium involved in the thermophilic anaerobic oxidation of methane.</title>
        <authorList>
            <person name="Krukenberg V."/>
            <person name="Richter M."/>
            <person name="Wegener G."/>
        </authorList>
    </citation>
    <scope>NUCLEOTIDE SEQUENCE [LARGE SCALE GENOMIC DNA]</scope>
    <source>
        <strain evidence="1 2">HS1</strain>
    </source>
</reference>
<accession>A0A7U4QLG8</accession>
<keyword evidence="2" id="KW-1185">Reference proteome</keyword>
<sequence>MPDLARIFKDKKYMWDGEIYDTKDTAEATALKYQEDGFETEIIEEEGKYLIYNRREVKAAEQSSTPS</sequence>